<dbReference type="SUPFAM" id="SSF51004">
    <property type="entry name" value="C-terminal (heme d1) domain of cytochrome cd1-nitrite reductase"/>
    <property type="match status" value="1"/>
</dbReference>
<keyword evidence="2" id="KW-0812">Transmembrane</keyword>
<organism evidence="3 4">
    <name type="scientific">Zopfia rhizophila CBS 207.26</name>
    <dbReference type="NCBI Taxonomy" id="1314779"/>
    <lineage>
        <taxon>Eukaryota</taxon>
        <taxon>Fungi</taxon>
        <taxon>Dikarya</taxon>
        <taxon>Ascomycota</taxon>
        <taxon>Pezizomycotina</taxon>
        <taxon>Dothideomycetes</taxon>
        <taxon>Dothideomycetes incertae sedis</taxon>
        <taxon>Zopfiaceae</taxon>
        <taxon>Zopfia</taxon>
    </lineage>
</organism>
<dbReference type="AlphaFoldDB" id="A0A6A6DKC2"/>
<evidence type="ECO:0000313" key="3">
    <source>
        <dbReference type="EMBL" id="KAF2178679.1"/>
    </source>
</evidence>
<comment type="similarity">
    <text evidence="1">Belongs to the cycloisomerase 2 family.</text>
</comment>
<dbReference type="EMBL" id="ML994674">
    <property type="protein sequence ID" value="KAF2178679.1"/>
    <property type="molecule type" value="Genomic_DNA"/>
</dbReference>
<reference evidence="3" key="1">
    <citation type="journal article" date="2020" name="Stud. Mycol.">
        <title>101 Dothideomycetes genomes: a test case for predicting lifestyles and emergence of pathogens.</title>
        <authorList>
            <person name="Haridas S."/>
            <person name="Albert R."/>
            <person name="Binder M."/>
            <person name="Bloem J."/>
            <person name="Labutti K."/>
            <person name="Salamov A."/>
            <person name="Andreopoulos B."/>
            <person name="Baker S."/>
            <person name="Barry K."/>
            <person name="Bills G."/>
            <person name="Bluhm B."/>
            <person name="Cannon C."/>
            <person name="Castanera R."/>
            <person name="Culley D."/>
            <person name="Daum C."/>
            <person name="Ezra D."/>
            <person name="Gonzalez J."/>
            <person name="Henrissat B."/>
            <person name="Kuo A."/>
            <person name="Liang C."/>
            <person name="Lipzen A."/>
            <person name="Lutzoni F."/>
            <person name="Magnuson J."/>
            <person name="Mondo S."/>
            <person name="Nolan M."/>
            <person name="Ohm R."/>
            <person name="Pangilinan J."/>
            <person name="Park H.-J."/>
            <person name="Ramirez L."/>
            <person name="Alfaro M."/>
            <person name="Sun H."/>
            <person name="Tritt A."/>
            <person name="Yoshinaga Y."/>
            <person name="Zwiers L.-H."/>
            <person name="Turgeon B."/>
            <person name="Goodwin S."/>
            <person name="Spatafora J."/>
            <person name="Crous P."/>
            <person name="Grigoriev I."/>
        </authorList>
    </citation>
    <scope>NUCLEOTIDE SEQUENCE</scope>
    <source>
        <strain evidence="3">CBS 207.26</strain>
    </source>
</reference>
<evidence type="ECO:0000256" key="1">
    <source>
        <dbReference type="ARBA" id="ARBA00005564"/>
    </source>
</evidence>
<keyword evidence="3" id="KW-0413">Isomerase</keyword>
<dbReference type="InterPro" id="IPR050282">
    <property type="entry name" value="Cycloisomerase_2"/>
</dbReference>
<dbReference type="InterPro" id="IPR011048">
    <property type="entry name" value="Haem_d1_sf"/>
</dbReference>
<dbReference type="InterPro" id="IPR015943">
    <property type="entry name" value="WD40/YVTN_repeat-like_dom_sf"/>
</dbReference>
<accession>A0A6A6DKC2</accession>
<dbReference type="Pfam" id="PF10282">
    <property type="entry name" value="Lactonase"/>
    <property type="match status" value="1"/>
</dbReference>
<evidence type="ECO:0000313" key="4">
    <source>
        <dbReference type="Proteomes" id="UP000800200"/>
    </source>
</evidence>
<dbReference type="PANTHER" id="PTHR30344">
    <property type="entry name" value="6-PHOSPHOGLUCONOLACTONASE-RELATED"/>
    <property type="match status" value="1"/>
</dbReference>
<name>A0A6A6DKC2_9PEZI</name>
<keyword evidence="2" id="KW-0472">Membrane</keyword>
<dbReference type="GO" id="GO:0016853">
    <property type="term" value="F:isomerase activity"/>
    <property type="evidence" value="ECO:0007669"/>
    <property type="project" value="UniProtKB-KW"/>
</dbReference>
<dbReference type="Proteomes" id="UP000800200">
    <property type="component" value="Unassembled WGS sequence"/>
</dbReference>
<keyword evidence="4" id="KW-1185">Reference proteome</keyword>
<feature type="transmembrane region" description="Helical" evidence="2">
    <location>
        <begin position="6"/>
        <end position="25"/>
    </location>
</feature>
<evidence type="ECO:0000256" key="2">
    <source>
        <dbReference type="SAM" id="Phobius"/>
    </source>
</evidence>
<keyword evidence="2" id="KW-1133">Transmembrane helix</keyword>
<dbReference type="GO" id="GO:0017057">
    <property type="term" value="F:6-phosphogluconolactonase activity"/>
    <property type="evidence" value="ECO:0007669"/>
    <property type="project" value="TreeGrafter"/>
</dbReference>
<dbReference type="InterPro" id="IPR019405">
    <property type="entry name" value="Lactonase_7-beta_prop"/>
</dbReference>
<protein>
    <submittedName>
        <fullName evidence="3">Putative isomerase YbhE</fullName>
    </submittedName>
</protein>
<sequence>MGTLRYFIPLLLLYQNVAAVLLYVASYSGNLTTLSLSRSPKSYTGFTPSNDYNLTVLSTFNTNTQNPSWLRLNSQGDILYLADRNSTVASYRTSTTGHLAEIQRVKAPAGGVYISFFSSGSAIAVPHYVAGVVQTYSVTSTGTITPLQRFSYNLSAPGPIPWRQEAPHPHQTITDPTGQYLLVPDLGADLVRIYAIGTDSLLTELTPFTTPPGSGPRHGAFSRDTIPADDGTQNYIFYLASELAVTVTAYRVTYLPSLGGLRFEEIATYPSLGPGHPVPPNSPTQQTGVTSGIELSPDGEFVIVSNRRDESFIGEQYSPNGTSDSLAFFSIQRQGGALDFMGLVPAGGAYPRQFSINKAGNLVAVGLQEGNRVTILERDIESGRFKGQVAEVDVEGPIICVIWDD</sequence>
<gene>
    <name evidence="3" type="ORF">K469DRAFT_675697</name>
</gene>
<proteinExistence type="inferred from homology"/>
<dbReference type="PANTHER" id="PTHR30344:SF1">
    <property type="entry name" value="6-PHOSPHOGLUCONOLACTONASE"/>
    <property type="match status" value="1"/>
</dbReference>
<dbReference type="OrthoDB" id="9972196at2759"/>
<dbReference type="Gene3D" id="2.130.10.10">
    <property type="entry name" value="YVTN repeat-like/Quinoprotein amine dehydrogenase"/>
    <property type="match status" value="1"/>
</dbReference>